<keyword evidence="5" id="KW-1185">Reference proteome</keyword>
<dbReference type="InterPro" id="IPR003660">
    <property type="entry name" value="HAMP_dom"/>
</dbReference>
<feature type="domain" description="Guanylate cyclase" evidence="2">
    <location>
        <begin position="260"/>
        <end position="388"/>
    </location>
</feature>
<dbReference type="SMART" id="SM00304">
    <property type="entry name" value="HAMP"/>
    <property type="match status" value="1"/>
</dbReference>
<keyword evidence="1" id="KW-1133">Transmembrane helix</keyword>
<accession>A0A5R9GTF0</accession>
<dbReference type="SUPFAM" id="SSF158472">
    <property type="entry name" value="HAMP domain-like"/>
    <property type="match status" value="1"/>
</dbReference>
<dbReference type="Pfam" id="PF00672">
    <property type="entry name" value="HAMP"/>
    <property type="match status" value="1"/>
</dbReference>
<protein>
    <submittedName>
        <fullName evidence="4">HAMP domain-containing protein</fullName>
    </submittedName>
</protein>
<organism evidence="4 5">
    <name type="scientific">Mariprofundus erugo</name>
    <dbReference type="NCBI Taxonomy" id="2528639"/>
    <lineage>
        <taxon>Bacteria</taxon>
        <taxon>Pseudomonadati</taxon>
        <taxon>Pseudomonadota</taxon>
        <taxon>Candidatius Mariprofundia</taxon>
        <taxon>Mariprofundales</taxon>
        <taxon>Mariprofundaceae</taxon>
        <taxon>Mariprofundus</taxon>
    </lineage>
</organism>
<dbReference type="AlphaFoldDB" id="A0A5R9GTF0"/>
<dbReference type="SUPFAM" id="SSF55073">
    <property type="entry name" value="Nucleotide cyclase"/>
    <property type="match status" value="1"/>
</dbReference>
<dbReference type="CDD" id="cd07302">
    <property type="entry name" value="CHD"/>
    <property type="match status" value="1"/>
</dbReference>
<reference evidence="4 5" key="1">
    <citation type="journal article" date="2019" name="Appl. Environ. Microbiol.">
        <title>Environmental Evidence and Genomic Insight of Iron-oxidizing Bacteria Preference Towards More Corrosion Resistant Stainless Steel at Higher Salinities.</title>
        <authorList>
            <person name="Garrison C.E."/>
            <person name="Price K.A."/>
            <person name="Field E.K."/>
        </authorList>
    </citation>
    <scope>NUCLEOTIDE SEQUENCE [LARGE SCALE GENOMIC DNA]</scope>
    <source>
        <strain evidence="4 5">P3</strain>
    </source>
</reference>
<dbReference type="Gene3D" id="6.10.340.10">
    <property type="match status" value="1"/>
</dbReference>
<dbReference type="RefSeq" id="WP_138237975.1">
    <property type="nucleotide sequence ID" value="NZ_VBRY01000001.1"/>
</dbReference>
<keyword evidence="1" id="KW-0472">Membrane</keyword>
<keyword evidence="1" id="KW-0812">Transmembrane</keyword>
<dbReference type="Gene3D" id="3.30.70.1230">
    <property type="entry name" value="Nucleotide cyclase"/>
    <property type="match status" value="1"/>
</dbReference>
<dbReference type="Proteomes" id="UP000306585">
    <property type="component" value="Unassembled WGS sequence"/>
</dbReference>
<feature type="transmembrane region" description="Helical" evidence="1">
    <location>
        <begin position="6"/>
        <end position="26"/>
    </location>
</feature>
<dbReference type="GO" id="GO:0035556">
    <property type="term" value="P:intracellular signal transduction"/>
    <property type="evidence" value="ECO:0007669"/>
    <property type="project" value="InterPro"/>
</dbReference>
<dbReference type="CDD" id="cd06225">
    <property type="entry name" value="HAMP"/>
    <property type="match status" value="1"/>
</dbReference>
<dbReference type="Pfam" id="PF00211">
    <property type="entry name" value="Guanylate_cyc"/>
    <property type="match status" value="1"/>
</dbReference>
<dbReference type="GO" id="GO:0009190">
    <property type="term" value="P:cyclic nucleotide biosynthetic process"/>
    <property type="evidence" value="ECO:0007669"/>
    <property type="project" value="InterPro"/>
</dbReference>
<dbReference type="PROSITE" id="PS50125">
    <property type="entry name" value="GUANYLATE_CYCLASE_2"/>
    <property type="match status" value="1"/>
</dbReference>
<evidence type="ECO:0000259" key="3">
    <source>
        <dbReference type="PROSITE" id="PS50885"/>
    </source>
</evidence>
<evidence type="ECO:0000313" key="5">
    <source>
        <dbReference type="Proteomes" id="UP000306585"/>
    </source>
</evidence>
<dbReference type="GO" id="GO:0016020">
    <property type="term" value="C:membrane"/>
    <property type="evidence" value="ECO:0007669"/>
    <property type="project" value="InterPro"/>
</dbReference>
<gene>
    <name evidence="4" type="ORF">FEF65_01345</name>
</gene>
<dbReference type="SMART" id="SM00044">
    <property type="entry name" value="CYCc"/>
    <property type="match status" value="1"/>
</dbReference>
<dbReference type="EMBL" id="VBRY01000001">
    <property type="protein sequence ID" value="TLS69160.1"/>
    <property type="molecule type" value="Genomic_DNA"/>
</dbReference>
<dbReference type="InterPro" id="IPR029787">
    <property type="entry name" value="Nucleotide_cyclase"/>
</dbReference>
<feature type="domain" description="HAMP" evidence="3">
    <location>
        <begin position="176"/>
        <end position="228"/>
    </location>
</feature>
<dbReference type="InterPro" id="IPR001054">
    <property type="entry name" value="A/G_cyclase"/>
</dbReference>
<evidence type="ECO:0000313" key="4">
    <source>
        <dbReference type="EMBL" id="TLS69160.1"/>
    </source>
</evidence>
<dbReference type="GO" id="GO:0004016">
    <property type="term" value="F:adenylate cyclase activity"/>
    <property type="evidence" value="ECO:0007669"/>
    <property type="project" value="UniProtKB-ARBA"/>
</dbReference>
<sequence length="467" mass="51132">MSLRWVWSMLAFMIVVVVGAVMMVSINSIEQQTWESGERDQGSLLATLLADELKVPMMANSRAEVDTLIQLFMQRVPDVQVYLQWSNGEEEHFGDLATPAVVSGMKAFPSVAAPVAGAAQWYAVSVRYNTASLGALALYNPGKAWAGYADQIKWRLGGVAVLMALMTSLLAFVMGGRVRGQLRLLARASKRIASGDFSAHLPVRSTDEFGRAFHQFNQMVSALEQREKLHDLYGSYQRPQLVADEYDRNAHRMEKRKEVAVVAIDVVDYNGNGVAGSQEDALHTLNRCFTLFQHVAHEFGGHVDRFAGDGMVMVFNHPFDLKCYENQAAKAGMAIVEICKRLESEGGSSVRFRVGFALGEVMIGYLGVGRRKQLTIAGAPVALAIQLAGIVEADGLVALQGTMLALGHGFRPKELGSRILPDGSEVRCITVLPGELYVEQEVAAVVEKQFQQMAPAAGQYEDDDEGW</sequence>
<evidence type="ECO:0000256" key="1">
    <source>
        <dbReference type="SAM" id="Phobius"/>
    </source>
</evidence>
<proteinExistence type="predicted"/>
<dbReference type="PROSITE" id="PS50885">
    <property type="entry name" value="HAMP"/>
    <property type="match status" value="1"/>
</dbReference>
<evidence type="ECO:0000259" key="2">
    <source>
        <dbReference type="PROSITE" id="PS50125"/>
    </source>
</evidence>
<name>A0A5R9GTF0_9PROT</name>
<comment type="caution">
    <text evidence="4">The sequence shown here is derived from an EMBL/GenBank/DDBJ whole genome shotgun (WGS) entry which is preliminary data.</text>
</comment>
<feature type="transmembrane region" description="Helical" evidence="1">
    <location>
        <begin position="156"/>
        <end position="175"/>
    </location>
</feature>